<dbReference type="GeneID" id="34582338"/>
<evidence type="ECO:0000313" key="1">
    <source>
        <dbReference type="EMBL" id="OGE47068.1"/>
    </source>
</evidence>
<dbReference type="OrthoDB" id="4250793at2759"/>
<accession>A0A1F5L1E8</accession>
<gene>
    <name evidence="1" type="ORF">PENARI_c068G00642</name>
</gene>
<dbReference type="Proteomes" id="UP000177622">
    <property type="component" value="Unassembled WGS sequence"/>
</dbReference>
<comment type="caution">
    <text evidence="1">The sequence shown here is derived from an EMBL/GenBank/DDBJ whole genome shotgun (WGS) entry which is preliminary data.</text>
</comment>
<evidence type="ECO:0000313" key="2">
    <source>
        <dbReference type="Proteomes" id="UP000177622"/>
    </source>
</evidence>
<proteinExistence type="predicted"/>
<sequence>MTSSATGIFKVKGLTGATDRLSWCEVRGAPGIKLQAIPRSGTTISENTQTTFKARQISGDETACDIVLNATPSTPIQVTLVSSKKELSQINPYVYDMRLQLHPKGLSGVITIVLGNDVNQGTVTLPSLTAVGDYVAT</sequence>
<protein>
    <submittedName>
        <fullName evidence="1">Uncharacterized protein</fullName>
    </submittedName>
</protein>
<dbReference type="EMBL" id="LXJU01000068">
    <property type="protein sequence ID" value="OGE47068.1"/>
    <property type="molecule type" value="Genomic_DNA"/>
</dbReference>
<organism evidence="1 2">
    <name type="scientific">Penicillium arizonense</name>
    <dbReference type="NCBI Taxonomy" id="1835702"/>
    <lineage>
        <taxon>Eukaryota</taxon>
        <taxon>Fungi</taxon>
        <taxon>Dikarya</taxon>
        <taxon>Ascomycota</taxon>
        <taxon>Pezizomycotina</taxon>
        <taxon>Eurotiomycetes</taxon>
        <taxon>Eurotiomycetidae</taxon>
        <taxon>Eurotiales</taxon>
        <taxon>Aspergillaceae</taxon>
        <taxon>Penicillium</taxon>
    </lineage>
</organism>
<reference evidence="1 2" key="1">
    <citation type="journal article" date="2016" name="Sci. Rep.">
        <title>Penicillium arizonense, a new, genome sequenced fungal species, reveals a high chemical diversity in secreted metabolites.</title>
        <authorList>
            <person name="Grijseels S."/>
            <person name="Nielsen J.C."/>
            <person name="Randelovic M."/>
            <person name="Nielsen J."/>
            <person name="Nielsen K.F."/>
            <person name="Workman M."/>
            <person name="Frisvad J.C."/>
        </authorList>
    </citation>
    <scope>NUCLEOTIDE SEQUENCE [LARGE SCALE GENOMIC DNA]</scope>
    <source>
        <strain evidence="1 2">CBS 141311</strain>
    </source>
</reference>
<keyword evidence="2" id="KW-1185">Reference proteome</keyword>
<name>A0A1F5L1E8_PENAI</name>
<dbReference type="AlphaFoldDB" id="A0A1F5L1E8"/>
<dbReference type="RefSeq" id="XP_022482534.1">
    <property type="nucleotide sequence ID" value="XM_022637604.1"/>
</dbReference>